<feature type="transmembrane region" description="Helical" evidence="7">
    <location>
        <begin position="291"/>
        <end position="310"/>
    </location>
</feature>
<dbReference type="PANTHER" id="PTHR23501:SF109">
    <property type="entry name" value="MAJOR FACILITATOR SUPERFAMILY (MFS) PROFILE DOMAIN-CONTAINING PROTEIN-RELATED"/>
    <property type="match status" value="1"/>
</dbReference>
<accession>A0ABP0AZW4</accession>
<protein>
    <recommendedName>
        <fullName evidence="8">Major facilitator superfamily (MFS) profile domain-containing protein</fullName>
    </recommendedName>
</protein>
<evidence type="ECO:0000256" key="5">
    <source>
        <dbReference type="ARBA" id="ARBA00023136"/>
    </source>
</evidence>
<keyword evidence="2" id="KW-0813">Transport</keyword>
<evidence type="ECO:0000256" key="4">
    <source>
        <dbReference type="ARBA" id="ARBA00022989"/>
    </source>
</evidence>
<evidence type="ECO:0000259" key="8">
    <source>
        <dbReference type="PROSITE" id="PS50850"/>
    </source>
</evidence>
<feature type="transmembrane region" description="Helical" evidence="7">
    <location>
        <begin position="394"/>
        <end position="415"/>
    </location>
</feature>
<sequence>MSEKYAVETATDHIDTTVPNRQSVSSDGHGNQQDHLRHVPSYSREGEEMDSTYWRSPRFLGSILAIALLANSLFIGYAMPINVLGVIDADIGPSPNIYLASLTFTLVSGVLLLIIGSLSDIMGRRWFIIVAQMFGLVGSVVCATAKNVNTLVAGTVLTAVAGAAQQLYPLLVQELVPNKYRVWAQAFIMATVVPTIGFGTLFARAFVANTALAWRWCYWLNVIVCGISILLFAFCYFPPDFQTINKNMTRMEELKRIDYGGLILYSAGLVLLLLGFTWGEGTYPWNSAHTLSTIIVGAVLVAIFIIYEIYMPLSQPLVPIRIFKIRNVNAAMVIGCVAQMVYYAMNLLYPMMITTFFTTDNIKIGLMSSTTGTSLAVGEILVAPLFKRIGHLRYQLIAASVIISLSTALMCLVDGPSKLGAAIALTLIAGCCVGVIEAVCITIVGLVVNPDDIGVAMGFFASVRAITGTIALSIYVSVYSARLPVYLGREVPKYAEAAGLPVSSVTDLMTAFANGTTAALESVPGMTSDILTAVSEGSLAGYHDTFKVVFLATLAFGALSIIAAFFIQEIGHLLNNFINKTLTNTSRRTDVEK</sequence>
<evidence type="ECO:0000256" key="1">
    <source>
        <dbReference type="ARBA" id="ARBA00004141"/>
    </source>
</evidence>
<reference evidence="9 10" key="1">
    <citation type="submission" date="2024-01" db="EMBL/GenBank/DDBJ databases">
        <authorList>
            <person name="Allen C."/>
            <person name="Tagirdzhanova G."/>
        </authorList>
    </citation>
    <scope>NUCLEOTIDE SEQUENCE [LARGE SCALE GENOMIC DNA]</scope>
</reference>
<dbReference type="Pfam" id="PF06609">
    <property type="entry name" value="TRI12"/>
    <property type="match status" value="1"/>
</dbReference>
<dbReference type="Gene3D" id="1.20.1250.20">
    <property type="entry name" value="MFS general substrate transporter like domains"/>
    <property type="match status" value="2"/>
</dbReference>
<dbReference type="CDD" id="cd06179">
    <property type="entry name" value="MFS_TRI12_like"/>
    <property type="match status" value="1"/>
</dbReference>
<gene>
    <name evidence="9" type="ORF">SBRCBS47491_001535</name>
</gene>
<keyword evidence="10" id="KW-1185">Reference proteome</keyword>
<dbReference type="InterPro" id="IPR036259">
    <property type="entry name" value="MFS_trans_sf"/>
</dbReference>
<evidence type="ECO:0000313" key="10">
    <source>
        <dbReference type="Proteomes" id="UP001642406"/>
    </source>
</evidence>
<feature type="transmembrane region" description="Helical" evidence="7">
    <location>
        <begin position="151"/>
        <end position="171"/>
    </location>
</feature>
<dbReference type="InterPro" id="IPR053791">
    <property type="entry name" value="MFS_Tri12-like"/>
</dbReference>
<feature type="transmembrane region" description="Helical" evidence="7">
    <location>
        <begin position="59"/>
        <end position="77"/>
    </location>
</feature>
<dbReference type="PANTHER" id="PTHR23501">
    <property type="entry name" value="MAJOR FACILITATOR SUPERFAMILY"/>
    <property type="match status" value="1"/>
</dbReference>
<feature type="compositionally biased region" description="Polar residues" evidence="6">
    <location>
        <begin position="17"/>
        <end position="31"/>
    </location>
</feature>
<feature type="transmembrane region" description="Helical" evidence="7">
    <location>
        <begin position="330"/>
        <end position="352"/>
    </location>
</feature>
<feature type="transmembrane region" description="Helical" evidence="7">
    <location>
        <begin position="455"/>
        <end position="478"/>
    </location>
</feature>
<comment type="subcellular location">
    <subcellularLocation>
        <location evidence="1">Membrane</location>
        <topology evidence="1">Multi-pass membrane protein</topology>
    </subcellularLocation>
</comment>
<evidence type="ECO:0000256" key="6">
    <source>
        <dbReference type="SAM" id="MobiDB-lite"/>
    </source>
</evidence>
<feature type="transmembrane region" description="Helical" evidence="7">
    <location>
        <begin position="97"/>
        <end position="119"/>
    </location>
</feature>
<feature type="domain" description="Major facilitator superfamily (MFS) profile" evidence="8">
    <location>
        <begin position="60"/>
        <end position="572"/>
    </location>
</feature>
<organism evidence="9 10">
    <name type="scientific">Sporothrix bragantina</name>
    <dbReference type="NCBI Taxonomy" id="671064"/>
    <lineage>
        <taxon>Eukaryota</taxon>
        <taxon>Fungi</taxon>
        <taxon>Dikarya</taxon>
        <taxon>Ascomycota</taxon>
        <taxon>Pezizomycotina</taxon>
        <taxon>Sordariomycetes</taxon>
        <taxon>Sordariomycetidae</taxon>
        <taxon>Ophiostomatales</taxon>
        <taxon>Ophiostomataceae</taxon>
        <taxon>Sporothrix</taxon>
    </lineage>
</organism>
<comment type="caution">
    <text evidence="9">The sequence shown here is derived from an EMBL/GenBank/DDBJ whole genome shotgun (WGS) entry which is preliminary data.</text>
</comment>
<feature type="transmembrane region" description="Helical" evidence="7">
    <location>
        <begin position="218"/>
        <end position="238"/>
    </location>
</feature>
<feature type="transmembrane region" description="Helical" evidence="7">
    <location>
        <begin position="421"/>
        <end position="448"/>
    </location>
</feature>
<keyword evidence="5 7" id="KW-0472">Membrane</keyword>
<keyword evidence="3 7" id="KW-0812">Transmembrane</keyword>
<keyword evidence="4 7" id="KW-1133">Transmembrane helix</keyword>
<evidence type="ECO:0000256" key="3">
    <source>
        <dbReference type="ARBA" id="ARBA00022692"/>
    </source>
</evidence>
<dbReference type="PROSITE" id="PS50850">
    <property type="entry name" value="MFS"/>
    <property type="match status" value="1"/>
</dbReference>
<dbReference type="SUPFAM" id="SSF103473">
    <property type="entry name" value="MFS general substrate transporter"/>
    <property type="match status" value="1"/>
</dbReference>
<evidence type="ECO:0000256" key="2">
    <source>
        <dbReference type="ARBA" id="ARBA00022448"/>
    </source>
</evidence>
<dbReference type="InterPro" id="IPR020846">
    <property type="entry name" value="MFS_dom"/>
</dbReference>
<feature type="transmembrane region" description="Helical" evidence="7">
    <location>
        <begin position="259"/>
        <end position="279"/>
    </location>
</feature>
<feature type="compositionally biased region" description="Basic and acidic residues" evidence="6">
    <location>
        <begin position="1"/>
        <end position="15"/>
    </location>
</feature>
<feature type="transmembrane region" description="Helical" evidence="7">
    <location>
        <begin position="126"/>
        <end position="145"/>
    </location>
</feature>
<feature type="transmembrane region" description="Helical" evidence="7">
    <location>
        <begin position="548"/>
        <end position="567"/>
    </location>
</feature>
<dbReference type="InterPro" id="IPR010573">
    <property type="entry name" value="MFS_Str1/Tri12-like"/>
</dbReference>
<name>A0ABP0AZW4_9PEZI</name>
<dbReference type="Proteomes" id="UP001642406">
    <property type="component" value="Unassembled WGS sequence"/>
</dbReference>
<feature type="region of interest" description="Disordered" evidence="6">
    <location>
        <begin position="1"/>
        <end position="44"/>
    </location>
</feature>
<dbReference type="EMBL" id="CAWUHC010000008">
    <property type="protein sequence ID" value="CAK7212639.1"/>
    <property type="molecule type" value="Genomic_DNA"/>
</dbReference>
<feature type="transmembrane region" description="Helical" evidence="7">
    <location>
        <begin position="183"/>
        <end position="206"/>
    </location>
</feature>
<proteinExistence type="predicted"/>
<evidence type="ECO:0000313" key="9">
    <source>
        <dbReference type="EMBL" id="CAK7212639.1"/>
    </source>
</evidence>
<evidence type="ECO:0000256" key="7">
    <source>
        <dbReference type="SAM" id="Phobius"/>
    </source>
</evidence>